<evidence type="ECO:0000313" key="3">
    <source>
        <dbReference type="EMBL" id="RXK41752.1"/>
    </source>
</evidence>
<feature type="compositionally biased region" description="Polar residues" evidence="1">
    <location>
        <begin position="549"/>
        <end position="568"/>
    </location>
</feature>
<gene>
    <name evidence="3" type="ORF">M231_00987</name>
</gene>
<dbReference type="InterPro" id="IPR036864">
    <property type="entry name" value="Zn2-C6_fun-type_DNA-bd_sf"/>
</dbReference>
<dbReference type="AlphaFoldDB" id="A0A4Q1BUS8"/>
<dbReference type="PROSITE" id="PS50048">
    <property type="entry name" value="ZN2_CY6_FUNGAL_2"/>
    <property type="match status" value="1"/>
</dbReference>
<dbReference type="PROSITE" id="PS00463">
    <property type="entry name" value="ZN2_CY6_FUNGAL_1"/>
    <property type="match status" value="1"/>
</dbReference>
<sequence length="637" mass="70273">MSDACLLLTNKLLVDPNLQGRVTARGVEMEIELVEGARTGRGAGTGTGMRTSKRTGSIMLDETLDMRIDMREISYPKEPIIGYWIAGHRFASSIEYHKQLRVGILNLTSQKVLMQESLVFSIAGKGPLILSETENEGLVFQPLATCLVHAIGKVDESHIENLWKAILLNSTTWAGASRPEWPPHGVVQLACDGIAAQVAKYDSSIPITMLSTIPNGEYDSQDTIRLRIETCPPPLQPLRFDLQISARIHDLSISMATQAYTQGSAPSFQFEPDLTSHPDTSYDQSLFATPQQTSYNLYDAEPDESRNPGIIIPHLPPSSPASAIYDPQPQPFPDVSSRDLDPSDTQMSYEPIGFQLNDKSPDQYQQNDNSAFSLDLYDEMELQAALDEMEKEQLSKLNEPPPGYSTTWSQKTPLDEISGNMDVLQNSMLGFLIDNPRQAARIGGMIQLSQEVKDQITNLRNSMYPTQWDEKFSLQDGNETNNSQVYLEEGQKLDYDLSSFNSQIQPSTPKNVFEMEATSVNSIVDTNNQIMSPTAETAYNSMFLSPTSAVRSEAPSPSTMTGSRSEMTSDYAPSKRRSQALSASSAGVKKRRNRPIVACSTCRSRKVKCTKGPPGTSCVRCTKGSIACSHTSNMTRS</sequence>
<dbReference type="EMBL" id="SDIL01000006">
    <property type="protein sequence ID" value="RXK41752.1"/>
    <property type="molecule type" value="Genomic_DNA"/>
</dbReference>
<dbReference type="CDD" id="cd00067">
    <property type="entry name" value="GAL4"/>
    <property type="match status" value="1"/>
</dbReference>
<dbReference type="GO" id="GO:0000981">
    <property type="term" value="F:DNA-binding transcription factor activity, RNA polymerase II-specific"/>
    <property type="evidence" value="ECO:0007669"/>
    <property type="project" value="InterPro"/>
</dbReference>
<dbReference type="Proteomes" id="UP000289152">
    <property type="component" value="Unassembled WGS sequence"/>
</dbReference>
<proteinExistence type="predicted"/>
<feature type="region of interest" description="Disordered" evidence="1">
    <location>
        <begin position="300"/>
        <end position="344"/>
    </location>
</feature>
<dbReference type="OrthoDB" id="2260578at2759"/>
<dbReference type="Pfam" id="PF00172">
    <property type="entry name" value="Zn_clus"/>
    <property type="match status" value="1"/>
</dbReference>
<evidence type="ECO:0000256" key="1">
    <source>
        <dbReference type="SAM" id="MobiDB-lite"/>
    </source>
</evidence>
<dbReference type="Gene3D" id="4.10.240.10">
    <property type="entry name" value="Zn(2)-C6 fungal-type DNA-binding domain"/>
    <property type="match status" value="1"/>
</dbReference>
<evidence type="ECO:0000313" key="4">
    <source>
        <dbReference type="Proteomes" id="UP000289152"/>
    </source>
</evidence>
<accession>A0A4Q1BUS8</accession>
<comment type="caution">
    <text evidence="3">The sequence shown here is derived from an EMBL/GenBank/DDBJ whole genome shotgun (WGS) entry which is preliminary data.</text>
</comment>
<protein>
    <recommendedName>
        <fullName evidence="2">Zn(2)-C6 fungal-type domain-containing protein</fullName>
    </recommendedName>
</protein>
<dbReference type="InParanoid" id="A0A4Q1BUS8"/>
<dbReference type="GO" id="GO:0008270">
    <property type="term" value="F:zinc ion binding"/>
    <property type="evidence" value="ECO:0007669"/>
    <property type="project" value="InterPro"/>
</dbReference>
<dbReference type="SMART" id="SM00066">
    <property type="entry name" value="GAL4"/>
    <property type="match status" value="1"/>
</dbReference>
<feature type="domain" description="Zn(2)-C6 fungal-type" evidence="2">
    <location>
        <begin position="598"/>
        <end position="630"/>
    </location>
</feature>
<organism evidence="3 4">
    <name type="scientific">Tremella mesenterica</name>
    <name type="common">Jelly fungus</name>
    <dbReference type="NCBI Taxonomy" id="5217"/>
    <lineage>
        <taxon>Eukaryota</taxon>
        <taxon>Fungi</taxon>
        <taxon>Dikarya</taxon>
        <taxon>Basidiomycota</taxon>
        <taxon>Agaricomycotina</taxon>
        <taxon>Tremellomycetes</taxon>
        <taxon>Tremellales</taxon>
        <taxon>Tremellaceae</taxon>
        <taxon>Tremella</taxon>
    </lineage>
</organism>
<keyword evidence="4" id="KW-1185">Reference proteome</keyword>
<evidence type="ECO:0000259" key="2">
    <source>
        <dbReference type="PROSITE" id="PS50048"/>
    </source>
</evidence>
<dbReference type="VEuPathDB" id="FungiDB:TREMEDRAFT_61610"/>
<dbReference type="InterPro" id="IPR001138">
    <property type="entry name" value="Zn2Cys6_DnaBD"/>
</dbReference>
<feature type="region of interest" description="Disordered" evidence="1">
    <location>
        <begin position="549"/>
        <end position="589"/>
    </location>
</feature>
<name>A0A4Q1BUS8_TREME</name>
<dbReference type="SUPFAM" id="SSF57701">
    <property type="entry name" value="Zn2/Cys6 DNA-binding domain"/>
    <property type="match status" value="1"/>
</dbReference>
<reference evidence="3 4" key="1">
    <citation type="submission" date="2016-06" db="EMBL/GenBank/DDBJ databases">
        <title>Evolution of pathogenesis and genome organization in the Tremellales.</title>
        <authorList>
            <person name="Cuomo C."/>
            <person name="Litvintseva A."/>
            <person name="Heitman J."/>
            <person name="Chen Y."/>
            <person name="Sun S."/>
            <person name="Springer D."/>
            <person name="Dromer F."/>
            <person name="Young S."/>
            <person name="Zeng Q."/>
            <person name="Chapman S."/>
            <person name="Gujja S."/>
            <person name="Saif S."/>
            <person name="Birren B."/>
        </authorList>
    </citation>
    <scope>NUCLEOTIDE SEQUENCE [LARGE SCALE GENOMIC DNA]</scope>
    <source>
        <strain evidence="3 4">ATCC 28783</strain>
    </source>
</reference>